<proteinExistence type="predicted"/>
<dbReference type="STRING" id="512565.AMIS_120"/>
<evidence type="ECO:0008006" key="4">
    <source>
        <dbReference type="Google" id="ProtNLM"/>
    </source>
</evidence>
<feature type="signal peptide" evidence="1">
    <location>
        <begin position="1"/>
        <end position="21"/>
    </location>
</feature>
<dbReference type="PATRIC" id="fig|512565.3.peg.13"/>
<evidence type="ECO:0000256" key="1">
    <source>
        <dbReference type="SAM" id="SignalP"/>
    </source>
</evidence>
<dbReference type="KEGG" id="ams:AMIS_120"/>
<dbReference type="OrthoDB" id="4460129at2"/>
<evidence type="ECO:0000313" key="2">
    <source>
        <dbReference type="EMBL" id="BAL85232.1"/>
    </source>
</evidence>
<keyword evidence="3" id="KW-1185">Reference proteome</keyword>
<dbReference type="InterPro" id="IPR045592">
    <property type="entry name" value="DUF6461"/>
</dbReference>
<gene>
    <name evidence="2" type="ordered locus">AMIS_120</name>
</gene>
<feature type="chain" id="PRO_5003628343" description="Lipoprotein" evidence="1">
    <location>
        <begin position="22"/>
        <end position="223"/>
    </location>
</feature>
<dbReference type="Proteomes" id="UP000007882">
    <property type="component" value="Chromosome"/>
</dbReference>
<dbReference type="Pfam" id="PF20062">
    <property type="entry name" value="DUF6461"/>
    <property type="match status" value="1"/>
</dbReference>
<sequence>MKRRSALLLLTLTGLAGCADAEAVVPDAGASAMPSADLRWPLREPDLAAGFCFTLVQGFTPKQVIDRLGGKELERVKWAQLVGPGDGEAGAARRYFVGLTRFDDWTLIAEDAGDLGVTEEIVRPLSEGRRVLAYRSDATGRGRLLVIEDGEVLLDFDSGTPERWGGSQPGDFVPAMRTAGLLGGTDVTEPTGPALSFLADRTGVTLTREQLNERTYLLVTVPK</sequence>
<dbReference type="EMBL" id="AP012319">
    <property type="protein sequence ID" value="BAL85232.1"/>
    <property type="molecule type" value="Genomic_DNA"/>
</dbReference>
<evidence type="ECO:0000313" key="3">
    <source>
        <dbReference type="Proteomes" id="UP000007882"/>
    </source>
</evidence>
<accession>I0GWU5</accession>
<dbReference type="AlphaFoldDB" id="I0GWU5"/>
<dbReference type="HOGENOM" id="CLU_083331_1_0_11"/>
<name>I0GWU5_ACTM4</name>
<reference evidence="2 3" key="1">
    <citation type="submission" date="2012-02" db="EMBL/GenBank/DDBJ databases">
        <title>Complete genome sequence of Actinoplanes missouriensis 431 (= NBRC 102363).</title>
        <authorList>
            <person name="Ohnishi Y."/>
            <person name="Ishikawa J."/>
            <person name="Sekine M."/>
            <person name="Hosoyama A."/>
            <person name="Harada T."/>
            <person name="Narita H."/>
            <person name="Hata T."/>
            <person name="Konno Y."/>
            <person name="Tutikane K."/>
            <person name="Fujita N."/>
            <person name="Horinouchi S."/>
            <person name="Hayakawa M."/>
        </authorList>
    </citation>
    <scope>NUCLEOTIDE SEQUENCE [LARGE SCALE GENOMIC DNA]</scope>
    <source>
        <strain evidence="3">ATCC 14538 / DSM 43046 / CBS 188.64 / JCM 3121 / NBRC 102363 / NCIMB 12654 / NRRL B-3342 / UNCC 431</strain>
    </source>
</reference>
<keyword evidence="1" id="KW-0732">Signal</keyword>
<protein>
    <recommendedName>
        <fullName evidence="4">Lipoprotein</fullName>
    </recommendedName>
</protein>
<dbReference type="PROSITE" id="PS51257">
    <property type="entry name" value="PROKAR_LIPOPROTEIN"/>
    <property type="match status" value="1"/>
</dbReference>
<organism evidence="2 3">
    <name type="scientific">Actinoplanes missouriensis (strain ATCC 14538 / DSM 43046 / CBS 188.64 / JCM 3121 / NBRC 102363 / NCIMB 12654 / NRRL B-3342 / UNCC 431)</name>
    <dbReference type="NCBI Taxonomy" id="512565"/>
    <lineage>
        <taxon>Bacteria</taxon>
        <taxon>Bacillati</taxon>
        <taxon>Actinomycetota</taxon>
        <taxon>Actinomycetes</taxon>
        <taxon>Micromonosporales</taxon>
        <taxon>Micromonosporaceae</taxon>
        <taxon>Actinoplanes</taxon>
    </lineage>
</organism>
<dbReference type="RefSeq" id="WP_014440132.1">
    <property type="nucleotide sequence ID" value="NC_017093.1"/>
</dbReference>